<dbReference type="AlphaFoldDB" id="A0A6C0L0P0"/>
<protein>
    <submittedName>
        <fullName evidence="1">Uncharacterized protein</fullName>
    </submittedName>
</protein>
<evidence type="ECO:0000313" key="1">
    <source>
        <dbReference type="EMBL" id="QHU22490.1"/>
    </source>
</evidence>
<name>A0A6C0L0P0_9ZZZZ</name>
<proteinExistence type="predicted"/>
<organism evidence="1">
    <name type="scientific">viral metagenome</name>
    <dbReference type="NCBI Taxonomy" id="1070528"/>
    <lineage>
        <taxon>unclassified sequences</taxon>
        <taxon>metagenomes</taxon>
        <taxon>organismal metagenomes</taxon>
    </lineage>
</organism>
<reference evidence="1" key="1">
    <citation type="journal article" date="2020" name="Nature">
        <title>Giant virus diversity and host interactions through global metagenomics.</title>
        <authorList>
            <person name="Schulz F."/>
            <person name="Roux S."/>
            <person name="Paez-Espino D."/>
            <person name="Jungbluth S."/>
            <person name="Walsh D.A."/>
            <person name="Denef V.J."/>
            <person name="McMahon K.D."/>
            <person name="Konstantinidis K.T."/>
            <person name="Eloe-Fadrosh E.A."/>
            <person name="Kyrpides N.C."/>
            <person name="Woyke T."/>
        </authorList>
    </citation>
    <scope>NUCLEOTIDE SEQUENCE</scope>
    <source>
        <strain evidence="1">GVMAG-S-ERX555907-102</strain>
    </source>
</reference>
<accession>A0A6C0L0P0</accession>
<sequence length="62" mass="7360">MNPNLRPFVNFIKNHYNNTKTYGFYDLSTNQFEIFTYTEPVKQIILSDVFTVGVLYYILSNL</sequence>
<dbReference type="EMBL" id="MN741008">
    <property type="protein sequence ID" value="QHU22490.1"/>
    <property type="molecule type" value="Genomic_DNA"/>
</dbReference>